<gene>
    <name evidence="2" type="ORF">SAMN05414137_107138</name>
</gene>
<keyword evidence="3" id="KW-1185">Reference proteome</keyword>
<reference evidence="3" key="1">
    <citation type="submission" date="2016-10" db="EMBL/GenBank/DDBJ databases">
        <authorList>
            <person name="Varghese N."/>
        </authorList>
    </citation>
    <scope>NUCLEOTIDE SEQUENCE [LARGE SCALE GENOMIC DNA]</scope>
    <source>
        <strain evidence="3">DSM 45096 / BCRC 16803 / CGMCC 4.1857 / CIP 109030 / JCM 12277 / KCTC 19219 / NBRC 100920 / 33214</strain>
    </source>
</reference>
<accession>A0A1H7NYL2</accession>
<dbReference type="Proteomes" id="UP000183015">
    <property type="component" value="Unassembled WGS sequence"/>
</dbReference>
<name>A0A1H7NYL2_STRJI</name>
<evidence type="ECO:0000313" key="2">
    <source>
        <dbReference type="EMBL" id="SEL28700.1"/>
    </source>
</evidence>
<dbReference type="OrthoDB" id="3855507at2"/>
<keyword evidence="1" id="KW-0732">Signal</keyword>
<proteinExistence type="predicted"/>
<protein>
    <recommendedName>
        <fullName evidence="4">Secreted protein</fullName>
    </recommendedName>
</protein>
<feature type="chain" id="PRO_5010336591" description="Secreted protein" evidence="1">
    <location>
        <begin position="33"/>
        <end position="134"/>
    </location>
</feature>
<evidence type="ECO:0000313" key="3">
    <source>
        <dbReference type="Proteomes" id="UP000183015"/>
    </source>
</evidence>
<dbReference type="EMBL" id="FOAZ01000007">
    <property type="protein sequence ID" value="SEL28700.1"/>
    <property type="molecule type" value="Genomic_DNA"/>
</dbReference>
<dbReference type="AlphaFoldDB" id="A0A1H7NYL2"/>
<feature type="signal peptide" evidence="1">
    <location>
        <begin position="1"/>
        <end position="32"/>
    </location>
</feature>
<evidence type="ECO:0008006" key="4">
    <source>
        <dbReference type="Google" id="ProtNLM"/>
    </source>
</evidence>
<evidence type="ECO:0000256" key="1">
    <source>
        <dbReference type="SAM" id="SignalP"/>
    </source>
</evidence>
<sequence length="134" mass="14813">MQIFKGRLAAKAVGLVAAVTGLAALTTAPAHAETIVWLSSPSHCAGVYKSWQVDMGKTGVPDLCPGPHDHQDAILAYCWVRGDDIDNGGNVWYYTERVYYSWEGWQYHSGYLYGDYVDSNKEFHAGLQHCGWGN</sequence>
<organism evidence="2 3">
    <name type="scientific">Streptacidiphilus jiangxiensis</name>
    <dbReference type="NCBI Taxonomy" id="235985"/>
    <lineage>
        <taxon>Bacteria</taxon>
        <taxon>Bacillati</taxon>
        <taxon>Actinomycetota</taxon>
        <taxon>Actinomycetes</taxon>
        <taxon>Kitasatosporales</taxon>
        <taxon>Streptomycetaceae</taxon>
        <taxon>Streptacidiphilus</taxon>
    </lineage>
</organism>
<dbReference type="RefSeq" id="WP_042442675.1">
    <property type="nucleotide sequence ID" value="NZ_BBPN01000003.1"/>
</dbReference>